<dbReference type="Pfam" id="PF14329">
    <property type="entry name" value="DUF4386"/>
    <property type="match status" value="1"/>
</dbReference>
<proteinExistence type="predicted"/>
<keyword evidence="1" id="KW-0812">Transmembrane</keyword>
<feature type="transmembrane region" description="Helical" evidence="1">
    <location>
        <begin position="193"/>
        <end position="211"/>
    </location>
</feature>
<dbReference type="Proteomes" id="UP000326380">
    <property type="component" value="Unassembled WGS sequence"/>
</dbReference>
<accession>A0AA88JZB0</accession>
<feature type="transmembrane region" description="Helical" evidence="1">
    <location>
        <begin position="223"/>
        <end position="240"/>
    </location>
</feature>
<dbReference type="AlphaFoldDB" id="A0AA88JZB0"/>
<keyword evidence="1" id="KW-0472">Membrane</keyword>
<gene>
    <name evidence="2" type="ORF">F0P96_09765</name>
</gene>
<sequence length="255" mass="28080">MGAVQFASAWVPSLQLNCPMSNGSLPLRTAALVTWLALLGSVIAAPFAEMYVLPKLVVPYQAAETARNIAAHEGLFTAGIFAYFVTFILDLVLTWSLYHLLKPVNKPLAQLTAGFRLVYTLIALVALNNLVTALRLDTTPEYGTLLGSPEQAQALAMVYLRAFKNHWYFGLLVFGTHLLMLGYLVFRSGYIPRVLGVALAITGLGYLLTSLRPYVAPNLNVDFAMFTFFGELLFMGWLLVRGHRIAESPQPKVLL</sequence>
<organism evidence="2 3">
    <name type="scientific">Hymenobacter busanensis</name>
    <dbReference type="NCBI Taxonomy" id="2607656"/>
    <lineage>
        <taxon>Bacteria</taxon>
        <taxon>Pseudomonadati</taxon>
        <taxon>Bacteroidota</taxon>
        <taxon>Cytophagia</taxon>
        <taxon>Cytophagales</taxon>
        <taxon>Hymenobacteraceae</taxon>
        <taxon>Hymenobacter</taxon>
    </lineage>
</organism>
<name>A0AA88JZB0_9BACT</name>
<dbReference type="EMBL" id="VTWU01000003">
    <property type="protein sequence ID" value="KAA9333255.1"/>
    <property type="molecule type" value="Genomic_DNA"/>
</dbReference>
<protein>
    <submittedName>
        <fullName evidence="2">DUF4386 domain-containing protein</fullName>
    </submittedName>
</protein>
<comment type="caution">
    <text evidence="2">The sequence shown here is derived from an EMBL/GenBank/DDBJ whole genome shotgun (WGS) entry which is preliminary data.</text>
</comment>
<feature type="transmembrane region" description="Helical" evidence="1">
    <location>
        <begin position="30"/>
        <end position="48"/>
    </location>
</feature>
<keyword evidence="3" id="KW-1185">Reference proteome</keyword>
<evidence type="ECO:0000313" key="3">
    <source>
        <dbReference type="Proteomes" id="UP000326380"/>
    </source>
</evidence>
<dbReference type="InterPro" id="IPR025495">
    <property type="entry name" value="DUF4386"/>
</dbReference>
<reference evidence="2 3" key="1">
    <citation type="submission" date="2019-09" db="EMBL/GenBank/DDBJ databases">
        <title>Genome sequence of Hymenobacter sp. M3.</title>
        <authorList>
            <person name="Srinivasan S."/>
        </authorList>
    </citation>
    <scope>NUCLEOTIDE SEQUENCE [LARGE SCALE GENOMIC DNA]</scope>
    <source>
        <strain evidence="2 3">M3</strain>
    </source>
</reference>
<feature type="transmembrane region" description="Helical" evidence="1">
    <location>
        <begin position="80"/>
        <end position="101"/>
    </location>
</feature>
<feature type="transmembrane region" description="Helical" evidence="1">
    <location>
        <begin position="113"/>
        <end position="136"/>
    </location>
</feature>
<feature type="transmembrane region" description="Helical" evidence="1">
    <location>
        <begin position="167"/>
        <end position="186"/>
    </location>
</feature>
<evidence type="ECO:0000313" key="2">
    <source>
        <dbReference type="EMBL" id="KAA9333255.1"/>
    </source>
</evidence>
<keyword evidence="1" id="KW-1133">Transmembrane helix</keyword>
<evidence type="ECO:0000256" key="1">
    <source>
        <dbReference type="SAM" id="Phobius"/>
    </source>
</evidence>